<evidence type="ECO:0008006" key="2">
    <source>
        <dbReference type="Google" id="ProtNLM"/>
    </source>
</evidence>
<sequence length="223" mass="25786">MDNRINMNHTKEITKKIYMLSGLGCDKSNVNELEKELNKFNYTIEYINLPGQYSNIDVNVENKEDFGKWIETQIPKNSVVIGYSLGADLLIRNIEVIKPDKLVILDGAIITNDFTKTTVEKEVEFSGSYIKENSLEMNADTISNLLYIKFKEDVDVFDMHIKVKTLLLLADTPDDLYEYKKNKVEKNNNQENIQSLFIQNTSHDFHTEKPVEIAECISEFLME</sequence>
<dbReference type="SUPFAM" id="SSF53474">
    <property type="entry name" value="alpha/beta-Hydrolases"/>
    <property type="match status" value="1"/>
</dbReference>
<dbReference type="STRING" id="525282.HMPREF0391_10192"/>
<accession>D6S6X0</accession>
<dbReference type="InterPro" id="IPR029058">
    <property type="entry name" value="AB_hydrolase_fold"/>
</dbReference>
<dbReference type="HOGENOM" id="CLU_1281739_0_0_9"/>
<name>D6S6X0_FINMA</name>
<comment type="caution">
    <text evidence="1">The sequence shown here is derived from an EMBL/GenBank/DDBJ whole genome shotgun (WGS) entry which is preliminary data.</text>
</comment>
<dbReference type="AlphaFoldDB" id="D6S6X0"/>
<dbReference type="eggNOG" id="COG1073">
    <property type="taxonomic scope" value="Bacteria"/>
</dbReference>
<evidence type="ECO:0000313" key="1">
    <source>
        <dbReference type="EMBL" id="EFH93824.1"/>
    </source>
</evidence>
<dbReference type="Gene3D" id="3.40.50.1820">
    <property type="entry name" value="alpha/beta hydrolase"/>
    <property type="match status" value="1"/>
</dbReference>
<organism evidence="1">
    <name type="scientific">Finegoldia magna ATCC 53516</name>
    <dbReference type="NCBI Taxonomy" id="525282"/>
    <lineage>
        <taxon>Bacteria</taxon>
        <taxon>Bacillati</taxon>
        <taxon>Bacillota</taxon>
        <taxon>Tissierellia</taxon>
        <taxon>Tissierellales</taxon>
        <taxon>Peptoniphilaceae</taxon>
        <taxon>Finegoldia</taxon>
    </lineage>
</organism>
<reference evidence="1" key="1">
    <citation type="submission" date="2010-05" db="EMBL/GenBank/DDBJ databases">
        <authorList>
            <person name="Muzny D."/>
            <person name="Qin X."/>
            <person name="Buhay C."/>
            <person name="Dugan-Rocha S."/>
            <person name="Ding Y."/>
            <person name="Chen G."/>
            <person name="Hawes A."/>
            <person name="Holder M."/>
            <person name="Jhangiani S."/>
            <person name="Johnson A."/>
            <person name="Khan Z."/>
            <person name="Li Z."/>
            <person name="Liu W."/>
            <person name="Liu X."/>
            <person name="Perez L."/>
            <person name="Shen H."/>
            <person name="Wang Q."/>
            <person name="Watt J."/>
            <person name="Xi L."/>
            <person name="Xin Y."/>
            <person name="Zhou J."/>
            <person name="Deng J."/>
            <person name="Jiang H."/>
            <person name="Liu Y."/>
            <person name="Qu J."/>
            <person name="Song X.-Z."/>
            <person name="Zhang L."/>
            <person name="Villasana D."/>
            <person name="Johnson A."/>
            <person name="Liu J."/>
            <person name="Liyanage D."/>
            <person name="Lorensuhewa L."/>
            <person name="Robinson T."/>
            <person name="Song A."/>
            <person name="Song B.-B."/>
            <person name="Dinh H."/>
            <person name="Thornton R."/>
            <person name="Coyle M."/>
            <person name="Francisco L."/>
            <person name="Jackson L."/>
            <person name="Javaid M."/>
            <person name="Korchina V."/>
            <person name="Kovar C."/>
            <person name="Mata R."/>
            <person name="Mathew T."/>
            <person name="Ngo R."/>
            <person name="Nguyen L."/>
            <person name="Nguyen N."/>
            <person name="Okwuonu G."/>
            <person name="Ongeri F."/>
            <person name="Pham C."/>
            <person name="Simmons D."/>
            <person name="Wilczek-Boney K."/>
            <person name="Hale W."/>
            <person name="Jakkamsetti A."/>
            <person name="Pham P."/>
            <person name="Ruth R."/>
            <person name="San Lucas F."/>
            <person name="Warren J."/>
            <person name="Zhang J."/>
            <person name="Zhao Z."/>
            <person name="Zhou C."/>
            <person name="Zhu D."/>
            <person name="Lee S."/>
            <person name="Bess C."/>
            <person name="Blankenburg K."/>
            <person name="Forbes L."/>
            <person name="Fu Q."/>
            <person name="Gubbala S."/>
            <person name="Hirani K."/>
            <person name="Jayaseelan J.C."/>
            <person name="Lara F."/>
            <person name="Munidasa M."/>
            <person name="Palculict T."/>
            <person name="Patil S."/>
            <person name="Pu L.-L."/>
            <person name="Saada N."/>
            <person name="Tang L."/>
            <person name="Weissenberger G."/>
            <person name="Zhu Y."/>
            <person name="Hemphill L."/>
            <person name="Shang Y."/>
            <person name="Youmans B."/>
            <person name="Ayvaz T."/>
            <person name="Ross M."/>
            <person name="Santibanez J."/>
            <person name="Aqrawi P."/>
            <person name="Gross S."/>
            <person name="Joshi V."/>
            <person name="Fowler G."/>
            <person name="Nazareth L."/>
            <person name="Reid J."/>
            <person name="Worley K."/>
            <person name="Petrosino J."/>
            <person name="Highlander S."/>
            <person name="Gibbs R."/>
        </authorList>
    </citation>
    <scope>NUCLEOTIDE SEQUENCE [LARGE SCALE GENOMIC DNA]</scope>
    <source>
        <strain evidence="1">ATCC 53516</strain>
    </source>
</reference>
<protein>
    <recommendedName>
        <fullName evidence="2">AB hydrolase-1 domain-containing protein</fullName>
    </recommendedName>
</protein>
<dbReference type="Proteomes" id="UP000004063">
    <property type="component" value="Chromosome"/>
</dbReference>
<proteinExistence type="predicted"/>
<dbReference type="EMBL" id="ACHM02000001">
    <property type="protein sequence ID" value="EFH93824.1"/>
    <property type="molecule type" value="Genomic_DNA"/>
</dbReference>
<gene>
    <name evidence="1" type="ORF">HMPREF0391_10192</name>
</gene>